<gene>
    <name evidence="5" type="ORF">K7J14_04860</name>
</gene>
<dbReference type="PANTHER" id="PTHR30146">
    <property type="entry name" value="LACI-RELATED TRANSCRIPTIONAL REPRESSOR"/>
    <property type="match status" value="1"/>
</dbReference>
<dbReference type="InterPro" id="IPR035965">
    <property type="entry name" value="PAS-like_dom_sf"/>
</dbReference>
<keyword evidence="6" id="KW-1185">Reference proteome</keyword>
<protein>
    <submittedName>
        <fullName evidence="5">Substrate-binding domain-containing protein</fullName>
    </submittedName>
</protein>
<dbReference type="PROSITE" id="PS50043">
    <property type="entry name" value="HTH_LUXR_2"/>
    <property type="match status" value="1"/>
</dbReference>
<dbReference type="InterPro" id="IPR046335">
    <property type="entry name" value="LacI/GalR-like_sensor"/>
</dbReference>
<dbReference type="CDD" id="cd06267">
    <property type="entry name" value="PBP1_LacI_sugar_binding-like"/>
    <property type="match status" value="1"/>
</dbReference>
<dbReference type="SUPFAM" id="SSF46894">
    <property type="entry name" value="C-terminal effector domain of the bipartite response regulators"/>
    <property type="match status" value="1"/>
</dbReference>
<dbReference type="InterPro" id="IPR036388">
    <property type="entry name" value="WH-like_DNA-bd_sf"/>
</dbReference>
<comment type="caution">
    <text evidence="5">The sequence shown here is derived from an EMBL/GenBank/DDBJ whole genome shotgun (WGS) entry which is preliminary data.</text>
</comment>
<dbReference type="PANTHER" id="PTHR30146:SF24">
    <property type="entry name" value="XYLOSE OPERON REGULATORY PROTEIN"/>
    <property type="match status" value="1"/>
</dbReference>
<dbReference type="EMBL" id="JAINWA010000001">
    <property type="protein sequence ID" value="MCD1654028.1"/>
    <property type="molecule type" value="Genomic_DNA"/>
</dbReference>
<evidence type="ECO:0000256" key="1">
    <source>
        <dbReference type="ARBA" id="ARBA00023015"/>
    </source>
</evidence>
<dbReference type="InterPro" id="IPR016032">
    <property type="entry name" value="Sig_transdc_resp-reg_C-effctor"/>
</dbReference>
<evidence type="ECO:0000256" key="2">
    <source>
        <dbReference type="ARBA" id="ARBA00023125"/>
    </source>
</evidence>
<dbReference type="Gene3D" id="3.40.50.2300">
    <property type="match status" value="2"/>
</dbReference>
<evidence type="ECO:0000256" key="3">
    <source>
        <dbReference type="ARBA" id="ARBA00023163"/>
    </source>
</evidence>
<dbReference type="Pfam" id="PF13377">
    <property type="entry name" value="Peripla_BP_3"/>
    <property type="match status" value="1"/>
</dbReference>
<dbReference type="GO" id="GO:0003700">
    <property type="term" value="F:DNA-binding transcription factor activity"/>
    <property type="evidence" value="ECO:0007669"/>
    <property type="project" value="TreeGrafter"/>
</dbReference>
<accession>A0AAE3JIA2</accession>
<dbReference type="GO" id="GO:0000976">
    <property type="term" value="F:transcription cis-regulatory region binding"/>
    <property type="evidence" value="ECO:0007669"/>
    <property type="project" value="TreeGrafter"/>
</dbReference>
<proteinExistence type="predicted"/>
<keyword evidence="2" id="KW-0238">DNA-binding</keyword>
<dbReference type="SUPFAM" id="SSF55785">
    <property type="entry name" value="PYP-like sensor domain (PAS domain)"/>
    <property type="match status" value="1"/>
</dbReference>
<sequence length="787" mass="87070">MKHSESRRPVIGVLINQIEGRYQSLIRKGLSDFAEDAGVSLKTYVGRSLGSPYGNEDSFNEIYSLARGSLHESAPQGLVVTAGSIGSFLEPLKNREFLESFGNIPLVTIGMSLSGFPSVETDNSLGMAALVDHAATVHGFERFAFLSGPDQSQDAAMRFDSWKAALDRHGIPESRRIVYRGDLSYRCGQAIASRLDVSGPLPFDILSCANDDMALGFIEAMSRRGLLCPRDYAITGFDDIPEAGFLTPLLTTVHQPLYEQAFNAGRILLMKIADPSFEAPAENRLRCAPVFRESCGCSPVPLIRTRRPAGEDLSPAAGRAERAAVSEWLTRELQLTGSAQSQALDAYTSLCNSASLDLRKFVERPLFLQVFSGLLDSTGGWSDFSNRWHVLLSLVRRSLSDSPSDMRTLRYLEDLFASAFALLTQKSGEHHARELSFLRDTQYLFRDLSFKLGSVADEAALRETLAAIVPLMGFTRVVLALHRNGAKALKTQDEEGGFYDDAELFPCFDAGGGRDSVRMPLLGNRESYGYIILEGSGVDPVVFESLRDQISQALESLSLRRERDSADLALRESEERYRDIAAAVPVMILETDTLLRITYANPSALKGLCLQEAGGLTSLKKFLEADDASAVDELVHRLDRERILDYPGLRLICPEHKRYIPVARISGIVDRKGNLRSIRWNALDPLTFLGDGLLPDSDFFANRNITKREKEIIELQLQGYRIKDIAEKLFIAESTVKGHLTQVYNKLGITGKGELLRLLKDEQGGRYGFSAYVLSLVNRLLSIEDPS</sequence>
<dbReference type="Pfam" id="PF00196">
    <property type="entry name" value="GerE"/>
    <property type="match status" value="1"/>
</dbReference>
<dbReference type="SMART" id="SM00421">
    <property type="entry name" value="HTH_LUXR"/>
    <property type="match status" value="1"/>
</dbReference>
<dbReference type="RefSeq" id="WP_230753815.1">
    <property type="nucleotide sequence ID" value="NZ_JAINWA010000001.1"/>
</dbReference>
<dbReference type="SUPFAM" id="SSF53822">
    <property type="entry name" value="Periplasmic binding protein-like I"/>
    <property type="match status" value="1"/>
</dbReference>
<feature type="domain" description="HTH luxR-type" evidence="4">
    <location>
        <begin position="698"/>
        <end position="763"/>
    </location>
</feature>
<organism evidence="5 6">
    <name type="scientific">Teretinema zuelzerae</name>
    <dbReference type="NCBI Taxonomy" id="156"/>
    <lineage>
        <taxon>Bacteria</taxon>
        <taxon>Pseudomonadati</taxon>
        <taxon>Spirochaetota</taxon>
        <taxon>Spirochaetia</taxon>
        <taxon>Spirochaetales</taxon>
        <taxon>Treponemataceae</taxon>
        <taxon>Teretinema</taxon>
    </lineage>
</organism>
<keyword evidence="1" id="KW-0805">Transcription regulation</keyword>
<dbReference type="Proteomes" id="UP001198163">
    <property type="component" value="Unassembled WGS sequence"/>
</dbReference>
<dbReference type="CDD" id="cd06170">
    <property type="entry name" value="LuxR_C_like"/>
    <property type="match status" value="1"/>
</dbReference>
<dbReference type="Gene3D" id="3.30.450.20">
    <property type="entry name" value="PAS domain"/>
    <property type="match status" value="1"/>
</dbReference>
<reference evidence="5" key="1">
    <citation type="submission" date="2021-08" db="EMBL/GenBank/DDBJ databases">
        <title>Comparative analyses of Brucepasteria parasyntrophica and Teretinema zuelzerae.</title>
        <authorList>
            <person name="Song Y."/>
            <person name="Brune A."/>
        </authorList>
    </citation>
    <scope>NUCLEOTIDE SEQUENCE</scope>
    <source>
        <strain evidence="5">DSM 1903</strain>
    </source>
</reference>
<dbReference type="PRINTS" id="PR00038">
    <property type="entry name" value="HTHLUXR"/>
</dbReference>
<dbReference type="InterPro" id="IPR000014">
    <property type="entry name" value="PAS"/>
</dbReference>
<dbReference type="InterPro" id="IPR000792">
    <property type="entry name" value="Tscrpt_reg_LuxR_C"/>
</dbReference>
<dbReference type="SMART" id="SM00091">
    <property type="entry name" value="PAS"/>
    <property type="match status" value="1"/>
</dbReference>
<evidence type="ECO:0000313" key="5">
    <source>
        <dbReference type="EMBL" id="MCD1654028.1"/>
    </source>
</evidence>
<name>A0AAE3JIA2_9SPIR</name>
<keyword evidence="3" id="KW-0804">Transcription</keyword>
<evidence type="ECO:0000313" key="6">
    <source>
        <dbReference type="Proteomes" id="UP001198163"/>
    </source>
</evidence>
<dbReference type="Gene3D" id="1.10.10.10">
    <property type="entry name" value="Winged helix-like DNA-binding domain superfamily/Winged helix DNA-binding domain"/>
    <property type="match status" value="1"/>
</dbReference>
<dbReference type="InterPro" id="IPR028082">
    <property type="entry name" value="Peripla_BP_I"/>
</dbReference>
<dbReference type="CDD" id="cd00130">
    <property type="entry name" value="PAS"/>
    <property type="match status" value="1"/>
</dbReference>
<dbReference type="AlphaFoldDB" id="A0AAE3JIA2"/>
<evidence type="ECO:0000259" key="4">
    <source>
        <dbReference type="PROSITE" id="PS50043"/>
    </source>
</evidence>